<dbReference type="Proteomes" id="UP001341840">
    <property type="component" value="Unassembled WGS sequence"/>
</dbReference>
<name>A0ABU6ZLK1_9FABA</name>
<evidence type="ECO:0000256" key="2">
    <source>
        <dbReference type="SAM" id="Phobius"/>
    </source>
</evidence>
<comment type="caution">
    <text evidence="3">The sequence shown here is derived from an EMBL/GenBank/DDBJ whole genome shotgun (WGS) entry which is preliminary data.</text>
</comment>
<feature type="transmembrane region" description="Helical" evidence="2">
    <location>
        <begin position="154"/>
        <end position="179"/>
    </location>
</feature>
<evidence type="ECO:0000313" key="4">
    <source>
        <dbReference type="Proteomes" id="UP001341840"/>
    </source>
</evidence>
<keyword evidence="4" id="KW-1185">Reference proteome</keyword>
<reference evidence="3 4" key="1">
    <citation type="journal article" date="2023" name="Plants (Basel)">
        <title>Bridging the Gap: Combining Genomics and Transcriptomics Approaches to Understand Stylosanthes scabra, an Orphan Legume from the Brazilian Caatinga.</title>
        <authorList>
            <person name="Ferreira-Neto J.R.C."/>
            <person name="da Silva M.D."/>
            <person name="Binneck E."/>
            <person name="de Melo N.F."/>
            <person name="da Silva R.H."/>
            <person name="de Melo A.L.T.M."/>
            <person name="Pandolfi V."/>
            <person name="Bustamante F.O."/>
            <person name="Brasileiro-Vidal A.C."/>
            <person name="Benko-Iseppon A.M."/>
        </authorList>
    </citation>
    <scope>NUCLEOTIDE SEQUENCE [LARGE SCALE GENOMIC DNA]</scope>
    <source>
        <tissue evidence="3">Leaves</tissue>
    </source>
</reference>
<protein>
    <recommendedName>
        <fullName evidence="5">Transmembrane protein</fullName>
    </recommendedName>
</protein>
<keyword evidence="2" id="KW-1133">Transmembrane helix</keyword>
<feature type="region of interest" description="Disordered" evidence="1">
    <location>
        <begin position="27"/>
        <end position="86"/>
    </location>
</feature>
<feature type="region of interest" description="Disordered" evidence="1">
    <location>
        <begin position="105"/>
        <end position="133"/>
    </location>
</feature>
<dbReference type="EMBL" id="JASCZI010272593">
    <property type="protein sequence ID" value="MED6222842.1"/>
    <property type="molecule type" value="Genomic_DNA"/>
</dbReference>
<evidence type="ECO:0000313" key="3">
    <source>
        <dbReference type="EMBL" id="MED6222842.1"/>
    </source>
</evidence>
<sequence length="231" mass="25101">MNMNMWTISVRSSGTFWCHYHLHSRRIHCSDSNPSPGRGFGLGDKTNKGEAGNGKGKGLVSKQSRGSTSRPPSTQAPAPRLSSQLDGKSFDLDFEERLQAVRRSALEQKKADDQKQFGPIDYDAPPPPSSNQKTIGLATKVKITSFLPRINLPLYAYITIVTQIGVGVAVAVFGLVFAFGDFLPSGSVTPDEDSATVSSKLSEKEKATLQSRLKEFEATLRNSPRDATALE</sequence>
<accession>A0ABU6ZLK1</accession>
<feature type="compositionally biased region" description="Basic and acidic residues" evidence="1">
    <location>
        <begin position="105"/>
        <end position="115"/>
    </location>
</feature>
<gene>
    <name evidence="3" type="ORF">PIB30_068407</name>
</gene>
<proteinExistence type="predicted"/>
<evidence type="ECO:0008006" key="5">
    <source>
        <dbReference type="Google" id="ProtNLM"/>
    </source>
</evidence>
<keyword evidence="2" id="KW-0812">Transmembrane</keyword>
<feature type="compositionally biased region" description="Polar residues" evidence="1">
    <location>
        <begin position="61"/>
        <end position="86"/>
    </location>
</feature>
<organism evidence="3 4">
    <name type="scientific">Stylosanthes scabra</name>
    <dbReference type="NCBI Taxonomy" id="79078"/>
    <lineage>
        <taxon>Eukaryota</taxon>
        <taxon>Viridiplantae</taxon>
        <taxon>Streptophyta</taxon>
        <taxon>Embryophyta</taxon>
        <taxon>Tracheophyta</taxon>
        <taxon>Spermatophyta</taxon>
        <taxon>Magnoliopsida</taxon>
        <taxon>eudicotyledons</taxon>
        <taxon>Gunneridae</taxon>
        <taxon>Pentapetalae</taxon>
        <taxon>rosids</taxon>
        <taxon>fabids</taxon>
        <taxon>Fabales</taxon>
        <taxon>Fabaceae</taxon>
        <taxon>Papilionoideae</taxon>
        <taxon>50 kb inversion clade</taxon>
        <taxon>dalbergioids sensu lato</taxon>
        <taxon>Dalbergieae</taxon>
        <taxon>Pterocarpus clade</taxon>
        <taxon>Stylosanthes</taxon>
    </lineage>
</organism>
<evidence type="ECO:0000256" key="1">
    <source>
        <dbReference type="SAM" id="MobiDB-lite"/>
    </source>
</evidence>
<keyword evidence="2" id="KW-0472">Membrane</keyword>